<evidence type="ECO:0000256" key="2">
    <source>
        <dbReference type="SAM" id="SignalP"/>
    </source>
</evidence>
<protein>
    <submittedName>
        <fullName evidence="3">Uncharacterized protein</fullName>
    </submittedName>
</protein>
<feature type="compositionally biased region" description="Basic and acidic residues" evidence="1">
    <location>
        <begin position="176"/>
        <end position="230"/>
    </location>
</feature>
<name>A0A2K1R2J2_9PEZI</name>
<dbReference type="AlphaFoldDB" id="A0A2K1R2J2"/>
<dbReference type="Proteomes" id="UP000243797">
    <property type="component" value="Unassembled WGS sequence"/>
</dbReference>
<dbReference type="InParanoid" id="A0A2K1R2J2"/>
<gene>
    <name evidence="3" type="ORF">CAC42_1293</name>
</gene>
<feature type="signal peptide" evidence="2">
    <location>
        <begin position="1"/>
        <end position="19"/>
    </location>
</feature>
<dbReference type="EMBL" id="NKHZ01000011">
    <property type="protein sequence ID" value="PNS21514.1"/>
    <property type="molecule type" value="Genomic_DNA"/>
</dbReference>
<accession>A0A2K1R2J2</accession>
<keyword evidence="2" id="KW-0732">Signal</keyword>
<comment type="caution">
    <text evidence="3">The sequence shown here is derived from an EMBL/GenBank/DDBJ whole genome shotgun (WGS) entry which is preliminary data.</text>
</comment>
<reference evidence="3 4" key="1">
    <citation type="submission" date="2017-06" db="EMBL/GenBank/DDBJ databases">
        <title>Draft genome sequence of a variant of Elsinoe murrayae.</title>
        <authorList>
            <person name="Cheng Q."/>
        </authorList>
    </citation>
    <scope>NUCLEOTIDE SEQUENCE [LARGE SCALE GENOMIC DNA]</scope>
    <source>
        <strain evidence="3 4">CQ-2017a</strain>
    </source>
</reference>
<evidence type="ECO:0000313" key="3">
    <source>
        <dbReference type="EMBL" id="PNS21514.1"/>
    </source>
</evidence>
<feature type="region of interest" description="Disordered" evidence="1">
    <location>
        <begin position="167"/>
        <end position="230"/>
    </location>
</feature>
<organism evidence="3 4">
    <name type="scientific">Sphaceloma murrayae</name>
    <dbReference type="NCBI Taxonomy" id="2082308"/>
    <lineage>
        <taxon>Eukaryota</taxon>
        <taxon>Fungi</taxon>
        <taxon>Dikarya</taxon>
        <taxon>Ascomycota</taxon>
        <taxon>Pezizomycotina</taxon>
        <taxon>Dothideomycetes</taxon>
        <taxon>Dothideomycetidae</taxon>
        <taxon>Myriangiales</taxon>
        <taxon>Elsinoaceae</taxon>
        <taxon>Sphaceloma</taxon>
    </lineage>
</organism>
<evidence type="ECO:0000256" key="1">
    <source>
        <dbReference type="SAM" id="MobiDB-lite"/>
    </source>
</evidence>
<feature type="region of interest" description="Disordered" evidence="1">
    <location>
        <begin position="116"/>
        <end position="143"/>
    </location>
</feature>
<evidence type="ECO:0000313" key="4">
    <source>
        <dbReference type="Proteomes" id="UP000243797"/>
    </source>
</evidence>
<sequence length="457" mass="50487">MEALFLAILLLYSSGVILAAPCENYDRLLPTAVETRDSSTKTPSTSPLTSELTCNTHAFQQCNLDFYRDDSTLSCKPCLGTTTALGCEGLHSYNNVEDGKGIDTGAQVSGPVEVKQDPIAQDPTTQNLDRTPNMVKNCGSDDVITSRQDNATTLTDEVSCGQMQQLGTGAEVETPENIRKEAPPGQPKEEEKPKERVEAGSPKDDEQRRADEEKKRADGERHDREHRERDIRKKERLGKCITILTLGVSAKYAVDFFDEGFLSDDKLVKSHWPIGLPDVPPSDIDTDEWQTKFIEGIMNEPGEDQRDSNGGGAFTLCGGGGKIRRDTRLSKRVPPWCRRSIPELFPHQDQKTKRQLTRDVATEAPSFESTVSRPRLGKRFFPALGLVLSFAARVGQVAGRVTRAAKRVKKIVDAKGPRIAQAGKSKYSKADMDQALDNIKKSKNWRNCLEGKAPVRG</sequence>
<proteinExistence type="predicted"/>
<feature type="chain" id="PRO_5014400861" evidence="2">
    <location>
        <begin position="20"/>
        <end position="457"/>
    </location>
</feature>
<dbReference type="OrthoDB" id="3773350at2759"/>
<keyword evidence="4" id="KW-1185">Reference proteome</keyword>